<protein>
    <submittedName>
        <fullName evidence="2">Light-regulated protein</fullName>
    </submittedName>
</protein>
<evidence type="ECO:0000256" key="1">
    <source>
        <dbReference type="SAM" id="MobiDB-lite"/>
    </source>
</evidence>
<proteinExistence type="evidence at transcript level"/>
<sequence length="135" mass="14294">MQASALSFAASLPAKIVGSASAHRKLPPGVASRRRSARLPPLSASAQENLTVDYSSSTSVFPAEACETLGGDACAANVFPETKLPPANNSANANKPSSEQIDREYLDYSEPRTVFPDEVCDDLGGDFCKPEYQKA</sequence>
<dbReference type="PANTHER" id="PTHR36762:SF2">
    <property type="entry name" value="LIGHT-REGULATED PROTEIN 1, CHLOROPLASTIC"/>
    <property type="match status" value="1"/>
</dbReference>
<dbReference type="GO" id="GO:0009507">
    <property type="term" value="C:chloroplast"/>
    <property type="evidence" value="ECO:0007669"/>
    <property type="project" value="InterPro"/>
</dbReference>
<dbReference type="Pfam" id="PF07207">
    <property type="entry name" value="Lir1"/>
    <property type="match status" value="1"/>
</dbReference>
<dbReference type="AlphaFoldDB" id="H6UGY1"/>
<dbReference type="InterPro" id="IPR009856">
    <property type="entry name" value="Lir1"/>
</dbReference>
<feature type="region of interest" description="Disordered" evidence="1">
    <location>
        <begin position="82"/>
        <end position="101"/>
    </location>
</feature>
<reference evidence="2" key="1">
    <citation type="submission" date="2011-09" db="EMBL/GenBank/DDBJ databases">
        <authorList>
            <person name="Krasnansky A."/>
            <person name="Giannantonio A."/>
            <person name="Mead J."/>
        </authorList>
    </citation>
    <scope>NUCLEOTIDE SEQUENCE</scope>
</reference>
<accession>H6UGY1</accession>
<name>H6UGY1_WOLAU</name>
<feature type="compositionally biased region" description="Basic residues" evidence="1">
    <location>
        <begin position="23"/>
        <end position="37"/>
    </location>
</feature>
<evidence type="ECO:0000313" key="2">
    <source>
        <dbReference type="EMBL" id="AEY84986.1"/>
    </source>
</evidence>
<feature type="region of interest" description="Disordered" evidence="1">
    <location>
        <begin position="23"/>
        <end position="44"/>
    </location>
</feature>
<dbReference type="EMBL" id="JN642631">
    <property type="protein sequence ID" value="AEY84986.1"/>
    <property type="molecule type" value="mRNA"/>
</dbReference>
<feature type="compositionally biased region" description="Low complexity" evidence="1">
    <location>
        <begin position="85"/>
        <end position="98"/>
    </location>
</feature>
<organism evidence="2">
    <name type="scientific">Wolffia australiana</name>
    <name type="common">Water-meal</name>
    <name type="synonym">Wolffia arrhiza var. australiana</name>
    <dbReference type="NCBI Taxonomy" id="161112"/>
    <lineage>
        <taxon>Eukaryota</taxon>
        <taxon>Viridiplantae</taxon>
        <taxon>Streptophyta</taxon>
        <taxon>Embryophyta</taxon>
        <taxon>Tracheophyta</taxon>
        <taxon>Spermatophyta</taxon>
        <taxon>Magnoliopsida</taxon>
        <taxon>Liliopsida</taxon>
        <taxon>Araceae</taxon>
        <taxon>Lemnoideae</taxon>
        <taxon>Wolffia</taxon>
    </lineage>
</organism>
<dbReference type="PANTHER" id="PTHR36762">
    <property type="entry name" value="LIGHT-REGULATED PROTEIN 1, CHLOROPLASTIC"/>
    <property type="match status" value="1"/>
</dbReference>